<dbReference type="Gene3D" id="2.60.300.12">
    <property type="entry name" value="HesB-like domain"/>
    <property type="match status" value="1"/>
</dbReference>
<feature type="domain" description="Core" evidence="2">
    <location>
        <begin position="2"/>
        <end position="101"/>
    </location>
</feature>
<name>A0A381V034_9ZZZZ</name>
<dbReference type="GO" id="GO:0005829">
    <property type="term" value="C:cytosol"/>
    <property type="evidence" value="ECO:0007669"/>
    <property type="project" value="TreeGrafter"/>
</dbReference>
<dbReference type="GO" id="GO:0016226">
    <property type="term" value="P:iron-sulfur cluster assembly"/>
    <property type="evidence" value="ECO:0007669"/>
    <property type="project" value="InterPro"/>
</dbReference>
<dbReference type="InterPro" id="IPR016092">
    <property type="entry name" value="ATAP"/>
</dbReference>
<dbReference type="Pfam" id="PF01521">
    <property type="entry name" value="Fe-S_biosyn"/>
    <property type="match status" value="1"/>
</dbReference>
<evidence type="ECO:0000313" key="3">
    <source>
        <dbReference type="EMBL" id="SVA32583.1"/>
    </source>
</evidence>
<comment type="similarity">
    <text evidence="1">Belongs to the HesB/IscA family.</text>
</comment>
<gene>
    <name evidence="3" type="ORF">METZ01_LOCUS85437</name>
</gene>
<accession>A0A381V034</accession>
<dbReference type="PANTHER" id="PTHR10072:SF41">
    <property type="entry name" value="IRON-SULFUR CLUSTER ASSEMBLY 1 HOMOLOG, MITOCHONDRIAL"/>
    <property type="match status" value="1"/>
</dbReference>
<dbReference type="EMBL" id="UINC01007306">
    <property type="protein sequence ID" value="SVA32583.1"/>
    <property type="molecule type" value="Genomic_DNA"/>
</dbReference>
<evidence type="ECO:0000256" key="1">
    <source>
        <dbReference type="ARBA" id="ARBA00006718"/>
    </source>
</evidence>
<dbReference type="NCBIfam" id="TIGR00049">
    <property type="entry name" value="iron-sulfur cluster assembly accessory protein"/>
    <property type="match status" value="1"/>
</dbReference>
<dbReference type="InterPro" id="IPR000361">
    <property type="entry name" value="ATAP_core_dom"/>
</dbReference>
<dbReference type="PANTHER" id="PTHR10072">
    <property type="entry name" value="IRON-SULFUR CLUSTER ASSEMBLY PROTEIN"/>
    <property type="match status" value="1"/>
</dbReference>
<protein>
    <recommendedName>
        <fullName evidence="2">Core domain-containing protein</fullName>
    </recommendedName>
</protein>
<organism evidence="3">
    <name type="scientific">marine metagenome</name>
    <dbReference type="NCBI Taxonomy" id="408172"/>
    <lineage>
        <taxon>unclassified sequences</taxon>
        <taxon>metagenomes</taxon>
        <taxon>ecological metagenomes</taxon>
    </lineage>
</organism>
<sequence>MKLTKQAAHVMLDRLKHRGSGLGIRVGVRTAGCSGYEYALEYVDSLNSDDTVFKNRGVNLIVDSKSLLYLSGTELDYQRQGLNEGFEFYNPNVKAACGCGESVTFN</sequence>
<reference evidence="3" key="1">
    <citation type="submission" date="2018-05" db="EMBL/GenBank/DDBJ databases">
        <authorList>
            <person name="Lanie J.A."/>
            <person name="Ng W.-L."/>
            <person name="Kazmierczak K.M."/>
            <person name="Andrzejewski T.M."/>
            <person name="Davidsen T.M."/>
            <person name="Wayne K.J."/>
            <person name="Tettelin H."/>
            <person name="Glass J.I."/>
            <person name="Rusch D."/>
            <person name="Podicherti R."/>
            <person name="Tsui H.-C.T."/>
            <person name="Winkler M.E."/>
        </authorList>
    </citation>
    <scope>NUCLEOTIDE SEQUENCE</scope>
</reference>
<dbReference type="InterPro" id="IPR050322">
    <property type="entry name" value="Fe-S_cluster_asmbl/transfer"/>
</dbReference>
<dbReference type="InterPro" id="IPR035903">
    <property type="entry name" value="HesB-like_dom_sf"/>
</dbReference>
<evidence type="ECO:0000259" key="2">
    <source>
        <dbReference type="Pfam" id="PF01521"/>
    </source>
</evidence>
<dbReference type="SUPFAM" id="SSF89360">
    <property type="entry name" value="HesB-like domain"/>
    <property type="match status" value="1"/>
</dbReference>
<dbReference type="AlphaFoldDB" id="A0A381V034"/>
<proteinExistence type="inferred from homology"/>
<dbReference type="GO" id="GO:0051537">
    <property type="term" value="F:2 iron, 2 sulfur cluster binding"/>
    <property type="evidence" value="ECO:0007669"/>
    <property type="project" value="TreeGrafter"/>
</dbReference>